<dbReference type="AlphaFoldDB" id="A0A7K8M5D3"/>
<accession>A0A7K8M5D3</accession>
<dbReference type="SMART" id="SM00240">
    <property type="entry name" value="FHA"/>
    <property type="match status" value="1"/>
</dbReference>
<sequence>NLSSMPSALAIFTCRPNSHPFQERHVYLDEPVKIGRSVARCRPAQNNATFDCKVLSRNHALVWFDHKTGKFYLQDTKSSNGTFINSQRLSRGSEESPPCEIMSGDIIQFGVDVTENTRKVTHGCIVSTIKLFLPDGMEARLRSDVIHAPLPSPVDKVAANTPSMYSQELFQLSQYLQEALHREQMLEQKLATLQRLLAVTQEASDTSWQALIDEDRLLSRLEVMGNQLQACSKNQTEDSIRKELIALQEDKHNYETTAKESLRRVLQEKIEVVRKLSEVERSLSNTEDECTHLKEMNERTQEELRELANKYNGAVNEIKDLSDKLKVAEGRQEEIQQKGLAEKKELQHKIDEMEEREQELQAKIEALQADNDFTNERLTALQVRLEHLQEKTLKEHNSLGIQVDDFIPKINGSTEKEHFLSKSGGDCTFIHQFIECQNKIIDEGHLTKVEETKLLKENQARVKESNDLSDTLSPSKEKSSDDTTDAQMDDQDLNEPIAKVALLKDELQGAQSETEAKQEIQQLHKELIEAQELARTSKQKCFELQALLEEERKAYRVQVEESNKQINALQAQLRRLQDEIENLRKEKENEISTTRNELVSAQNEILSLQKVAEKAASERDTDISTLQAELQTVRAELERWRKDASDYEKEIVNLQASFKLKCQQCEEQQKEEASRLKAELEKLKAEWVALEAECVKLRKENTSLTSELQRQEKELSSSQKQSLALTSDISVLEMSRKELENQMGSLREKHQRDAASLKTQLSEAESQAKDFQKEYERTQTVLSELKAKYEVAEQQNQSLTEELKQCKENLKLLQEKGNN</sequence>
<feature type="compositionally biased region" description="Acidic residues" evidence="20">
    <location>
        <begin position="482"/>
        <end position="492"/>
    </location>
</feature>
<gene>
    <name evidence="22" type="primary">Slmap</name>
    <name evidence="22" type="ORF">PTILEU_R09460</name>
</gene>
<dbReference type="Proteomes" id="UP000547721">
    <property type="component" value="Unassembled WGS sequence"/>
</dbReference>
<feature type="compositionally biased region" description="Basic and acidic residues" evidence="20">
    <location>
        <begin position="740"/>
        <end position="755"/>
    </location>
</feature>
<protein>
    <recommendedName>
        <fullName evidence="18">Sarcolemmal membrane-associated protein</fullName>
    </recommendedName>
</protein>
<evidence type="ECO:0000256" key="7">
    <source>
        <dbReference type="ARBA" id="ARBA00022824"/>
    </source>
</evidence>
<evidence type="ECO:0000256" key="12">
    <source>
        <dbReference type="ARBA" id="ARBA00023212"/>
    </source>
</evidence>
<evidence type="ECO:0000256" key="20">
    <source>
        <dbReference type="SAM" id="MobiDB-lite"/>
    </source>
</evidence>
<comment type="subcellular location">
    <subcellularLocation>
        <location evidence="15">Cell membrane</location>
        <location evidence="15">Sarcolemma</location>
        <topology evidence="15">Single-pass type IV membrane protein</topology>
    </subcellularLocation>
    <subcellularLocation>
        <location evidence="1">Cytoplasm</location>
        <location evidence="1">Cytoskeleton</location>
        <location evidence="1">Microtubule organizing center</location>
        <location evidence="1">Centrosome</location>
    </subcellularLocation>
    <subcellularLocation>
        <location evidence="2">Endoplasmic reticulum membrane</location>
        <topology evidence="2">Single-pass membrane protein</topology>
    </subcellularLocation>
    <subcellularLocation>
        <location evidence="13">Mitochondrion membrane</location>
        <topology evidence="13">Single-pass type IV membrane protein</topology>
    </subcellularLocation>
</comment>
<feature type="non-terminal residue" evidence="22">
    <location>
        <position position="819"/>
    </location>
</feature>
<feature type="region of interest" description="Disordered" evidence="20">
    <location>
        <begin position="460"/>
        <end position="492"/>
    </location>
</feature>
<keyword evidence="4" id="KW-0963">Cytoplasm</keyword>
<feature type="non-terminal residue" evidence="22">
    <location>
        <position position="1"/>
    </location>
</feature>
<evidence type="ECO:0000256" key="10">
    <source>
        <dbReference type="ARBA" id="ARBA00023128"/>
    </source>
</evidence>
<evidence type="ECO:0000256" key="9">
    <source>
        <dbReference type="ARBA" id="ARBA00023054"/>
    </source>
</evidence>
<dbReference type="SUPFAM" id="SSF49879">
    <property type="entry name" value="SMAD/FHA domain"/>
    <property type="match status" value="1"/>
</dbReference>
<dbReference type="PANTHER" id="PTHR15715">
    <property type="entry name" value="CENTROSOMAL PROTEIN OF 170 KDA"/>
    <property type="match status" value="1"/>
</dbReference>
<evidence type="ECO:0000256" key="2">
    <source>
        <dbReference type="ARBA" id="ARBA00004389"/>
    </source>
</evidence>
<name>A0A7K8M5D3_9CORV</name>
<evidence type="ECO:0000256" key="17">
    <source>
        <dbReference type="ARBA" id="ARBA00066015"/>
    </source>
</evidence>
<keyword evidence="10" id="KW-0496">Mitochondrion</keyword>
<evidence type="ECO:0000256" key="13">
    <source>
        <dbReference type="ARBA" id="ARBA00046294"/>
    </source>
</evidence>
<dbReference type="EMBL" id="VWYY01000115">
    <property type="protein sequence ID" value="NXE34594.1"/>
    <property type="molecule type" value="Genomic_DNA"/>
</dbReference>
<keyword evidence="5" id="KW-0597">Phosphoprotein</keyword>
<keyword evidence="11" id="KW-0472">Membrane</keyword>
<feature type="coiled-coil region" evidence="19">
    <location>
        <begin position="269"/>
        <end position="391"/>
    </location>
</feature>
<evidence type="ECO:0000256" key="4">
    <source>
        <dbReference type="ARBA" id="ARBA00022490"/>
    </source>
</evidence>
<evidence type="ECO:0000313" key="22">
    <source>
        <dbReference type="EMBL" id="NXE34594.1"/>
    </source>
</evidence>
<dbReference type="GO" id="GO:0005789">
    <property type="term" value="C:endoplasmic reticulum membrane"/>
    <property type="evidence" value="ECO:0007669"/>
    <property type="project" value="UniProtKB-SubCell"/>
</dbReference>
<dbReference type="GO" id="GO:0042383">
    <property type="term" value="C:sarcolemma"/>
    <property type="evidence" value="ECO:0007669"/>
    <property type="project" value="UniProtKB-SubCell"/>
</dbReference>
<comment type="similarity">
    <text evidence="16">Belongs to the SLMAP family.</text>
</comment>
<evidence type="ECO:0000256" key="6">
    <source>
        <dbReference type="ARBA" id="ARBA00022692"/>
    </source>
</evidence>
<dbReference type="InterPro" id="IPR008984">
    <property type="entry name" value="SMAD_FHA_dom_sf"/>
</dbReference>
<dbReference type="Pfam" id="PF00498">
    <property type="entry name" value="FHA"/>
    <property type="match status" value="1"/>
</dbReference>
<dbReference type="GO" id="GO:0005813">
    <property type="term" value="C:centrosome"/>
    <property type="evidence" value="ECO:0007669"/>
    <property type="project" value="UniProtKB-SubCell"/>
</dbReference>
<feature type="region of interest" description="Disordered" evidence="20">
    <location>
        <begin position="740"/>
        <end position="772"/>
    </location>
</feature>
<feature type="domain" description="FHA" evidence="21">
    <location>
        <begin position="32"/>
        <end position="89"/>
    </location>
</feature>
<evidence type="ECO:0000313" key="23">
    <source>
        <dbReference type="Proteomes" id="UP000547721"/>
    </source>
</evidence>
<comment type="function">
    <text evidence="14">Associates with the striatin-interacting phosphatase and kinase (STRIPAK) core complex, forming the extended (SIKE1:SLMAP)STRIPAK complex. The (SIKE1:SLMAP)STRIPAK complex dephosphorylates STK3 leading to the inhibition of Hippo signaling and the control of cell growth. May play a role during myoblast fusion.</text>
</comment>
<evidence type="ECO:0000256" key="19">
    <source>
        <dbReference type="SAM" id="Coils"/>
    </source>
</evidence>
<keyword evidence="6" id="KW-0812">Transmembrane</keyword>
<evidence type="ECO:0000256" key="14">
    <source>
        <dbReference type="ARBA" id="ARBA00057671"/>
    </source>
</evidence>
<dbReference type="InterPro" id="IPR000253">
    <property type="entry name" value="FHA_dom"/>
</dbReference>
<evidence type="ECO:0000256" key="3">
    <source>
        <dbReference type="ARBA" id="ARBA00022475"/>
    </source>
</evidence>
<evidence type="ECO:0000256" key="18">
    <source>
        <dbReference type="ARBA" id="ARBA00074026"/>
    </source>
</evidence>
<evidence type="ECO:0000256" key="8">
    <source>
        <dbReference type="ARBA" id="ARBA00022989"/>
    </source>
</evidence>
<evidence type="ECO:0000256" key="15">
    <source>
        <dbReference type="ARBA" id="ARBA00060409"/>
    </source>
</evidence>
<dbReference type="Gene3D" id="2.60.200.20">
    <property type="match status" value="1"/>
</dbReference>
<reference evidence="22 23" key="1">
    <citation type="submission" date="2019-09" db="EMBL/GenBank/DDBJ databases">
        <title>Bird 10,000 Genomes (B10K) Project - Family phase.</title>
        <authorList>
            <person name="Zhang G."/>
        </authorList>
    </citation>
    <scope>NUCLEOTIDE SEQUENCE [LARGE SCALE GENOMIC DNA]</scope>
    <source>
        <strain evidence="22">B10K-CU-031-17</strain>
        <tissue evidence="22">Muscle</tissue>
    </source>
</reference>
<keyword evidence="8" id="KW-1133">Transmembrane helix</keyword>
<dbReference type="InterPro" id="IPR051176">
    <property type="entry name" value="Cent_Immune-Sig_Mod"/>
</dbReference>
<comment type="caution">
    <text evidence="22">The sequence shown here is derived from an EMBL/GenBank/DDBJ whole genome shotgun (WGS) entry which is preliminary data.</text>
</comment>
<keyword evidence="12" id="KW-0206">Cytoskeleton</keyword>
<organism evidence="22 23">
    <name type="scientific">Ptilorrhoa leucosticta</name>
    <dbReference type="NCBI Taxonomy" id="449384"/>
    <lineage>
        <taxon>Eukaryota</taxon>
        <taxon>Metazoa</taxon>
        <taxon>Chordata</taxon>
        <taxon>Craniata</taxon>
        <taxon>Vertebrata</taxon>
        <taxon>Euteleostomi</taxon>
        <taxon>Archelosauria</taxon>
        <taxon>Archosauria</taxon>
        <taxon>Dinosauria</taxon>
        <taxon>Saurischia</taxon>
        <taxon>Theropoda</taxon>
        <taxon>Coelurosauria</taxon>
        <taxon>Aves</taxon>
        <taxon>Neognathae</taxon>
        <taxon>Neoaves</taxon>
        <taxon>Telluraves</taxon>
        <taxon>Australaves</taxon>
        <taxon>Passeriformes</taxon>
        <taxon>Corvoidea</taxon>
        <taxon>Cinclosomatidae</taxon>
        <taxon>Ptilorrhoa</taxon>
    </lineage>
</organism>
<keyword evidence="3" id="KW-1003">Cell membrane</keyword>
<comment type="subunit">
    <text evidence="17">Homodimer. Interacts with myosin. Interacts with SIKE1 and both associate with the STRIPAK core complex composed of PP2A catalytic and scaffolding subunits, the striatins (PP2A regulatory subunits), the striatin-associated proteins MOB4, STRIP1 and STRIP2, PDCD10 and members of the STE20 kinases, such as STK24 and STK26. Interacts (via FHA domain) with STK3 (when phosphorylated); the interaction associates STK3 with the STRIPAK complex.</text>
</comment>
<keyword evidence="7" id="KW-0256">Endoplasmic reticulum</keyword>
<dbReference type="PROSITE" id="PS50006">
    <property type="entry name" value="FHA_DOMAIN"/>
    <property type="match status" value="1"/>
</dbReference>
<keyword evidence="23" id="KW-1185">Reference proteome</keyword>
<evidence type="ECO:0000256" key="16">
    <source>
        <dbReference type="ARBA" id="ARBA00061687"/>
    </source>
</evidence>
<dbReference type="FunFam" id="2.60.200.20:FF:000003">
    <property type="entry name" value="sarcolemmal membrane-associated protein isoform X2"/>
    <property type="match status" value="1"/>
</dbReference>
<proteinExistence type="inferred from homology"/>
<dbReference type="CDD" id="cd22679">
    <property type="entry name" value="FHA_SLMAP"/>
    <property type="match status" value="1"/>
</dbReference>
<evidence type="ECO:0000256" key="1">
    <source>
        <dbReference type="ARBA" id="ARBA00004300"/>
    </source>
</evidence>
<evidence type="ECO:0000256" key="5">
    <source>
        <dbReference type="ARBA" id="ARBA00022553"/>
    </source>
</evidence>
<dbReference type="GO" id="GO:0072659">
    <property type="term" value="P:protein localization to plasma membrane"/>
    <property type="evidence" value="ECO:0007669"/>
    <property type="project" value="TreeGrafter"/>
</dbReference>
<dbReference type="GO" id="GO:1900825">
    <property type="term" value="P:regulation of membrane depolarization during cardiac muscle cell action potential"/>
    <property type="evidence" value="ECO:0007669"/>
    <property type="project" value="TreeGrafter"/>
</dbReference>
<dbReference type="Gene3D" id="1.10.287.1490">
    <property type="match status" value="1"/>
</dbReference>
<keyword evidence="9 19" id="KW-0175">Coiled coil</keyword>
<feature type="coiled-coil region" evidence="19">
    <location>
        <begin position="176"/>
        <end position="203"/>
    </location>
</feature>
<dbReference type="PANTHER" id="PTHR15715:SF22">
    <property type="entry name" value="SARCOLEMMAL MEMBRANE-ASSOCIATED PROTEIN"/>
    <property type="match status" value="1"/>
</dbReference>
<dbReference type="CDD" id="cd21911">
    <property type="entry name" value="CC1_SLMAP"/>
    <property type="match status" value="1"/>
</dbReference>
<evidence type="ECO:0000256" key="11">
    <source>
        <dbReference type="ARBA" id="ARBA00023136"/>
    </source>
</evidence>
<evidence type="ECO:0000259" key="21">
    <source>
        <dbReference type="PROSITE" id="PS50006"/>
    </source>
</evidence>
<dbReference type="GO" id="GO:0031966">
    <property type="term" value="C:mitochondrial membrane"/>
    <property type="evidence" value="ECO:0007669"/>
    <property type="project" value="UniProtKB-SubCell"/>
</dbReference>